<dbReference type="EMBL" id="FNRK01000002">
    <property type="protein sequence ID" value="SEA01106.1"/>
    <property type="molecule type" value="Genomic_DNA"/>
</dbReference>
<feature type="compositionally biased region" description="Basic residues" evidence="1">
    <location>
        <begin position="284"/>
        <end position="295"/>
    </location>
</feature>
<evidence type="ECO:0000313" key="2">
    <source>
        <dbReference type="EMBL" id="SEA01106.1"/>
    </source>
</evidence>
<proteinExistence type="predicted"/>
<dbReference type="Gene3D" id="3.40.50.1820">
    <property type="entry name" value="alpha/beta hydrolase"/>
    <property type="match status" value="1"/>
</dbReference>
<dbReference type="RefSeq" id="WP_090304494.1">
    <property type="nucleotide sequence ID" value="NZ_FNRK01000002.1"/>
</dbReference>
<dbReference type="InterPro" id="IPR029058">
    <property type="entry name" value="AB_hydrolase_fold"/>
</dbReference>
<keyword evidence="3" id="KW-1185">Reference proteome</keyword>
<accession>A0A1H3XP30</accession>
<sequence length="295" mass="33166">MMKPLSHSQLNLLSQITALALPVPPENVPCLTVANMVNFHADRVKYLDGDAAMSPKEWQESLSRIQQDDQLMDLHILASIDRPYNGLHSLCFSDKSRERGILTFRGTVSLGGWIDNYRGGFVADTPQQASALAFKHRMDRTYHFKTYDLAGHSKGGNCAQYITILEGNTIDRCLTFNAPGFSAEFLEKYNDGINAYQHKITAYEGAYDMVNVLLNSVAGERIMVDKGSIDPNQNHKPNRFLDARGQIRRRRKRNPILVAMQNATIGLTFAAKDAKAHVQEMNQKRKKKKKTGTHS</sequence>
<dbReference type="SUPFAM" id="SSF53474">
    <property type="entry name" value="alpha/beta-Hydrolases"/>
    <property type="match status" value="1"/>
</dbReference>
<dbReference type="OrthoDB" id="9769481at2"/>
<evidence type="ECO:0000313" key="3">
    <source>
        <dbReference type="Proteomes" id="UP000199394"/>
    </source>
</evidence>
<reference evidence="2 3" key="1">
    <citation type="submission" date="2016-10" db="EMBL/GenBank/DDBJ databases">
        <authorList>
            <person name="de Groot N.N."/>
        </authorList>
    </citation>
    <scope>NUCLEOTIDE SEQUENCE [LARGE SCALE GENOMIC DNA]</scope>
    <source>
        <strain evidence="2 3">SR12</strain>
    </source>
</reference>
<feature type="region of interest" description="Disordered" evidence="1">
    <location>
        <begin position="276"/>
        <end position="295"/>
    </location>
</feature>
<evidence type="ECO:0000256" key="1">
    <source>
        <dbReference type="SAM" id="MobiDB-lite"/>
    </source>
</evidence>
<dbReference type="AlphaFoldDB" id="A0A1H3XP30"/>
<protein>
    <recommendedName>
        <fullName evidence="4">DUF2974 domain-containing protein</fullName>
    </recommendedName>
</protein>
<evidence type="ECO:0008006" key="4">
    <source>
        <dbReference type="Google" id="ProtNLM"/>
    </source>
</evidence>
<dbReference type="Pfam" id="PF26363">
    <property type="entry name" value="Phospholipase-like"/>
    <property type="match status" value="1"/>
</dbReference>
<name>A0A1H3XP30_9FIRM</name>
<dbReference type="STRING" id="81409.SAMN04515656_102143"/>
<dbReference type="Proteomes" id="UP000199394">
    <property type="component" value="Unassembled WGS sequence"/>
</dbReference>
<organism evidence="2 3">
    <name type="scientific">Eubacterium aggregans</name>
    <dbReference type="NCBI Taxonomy" id="81409"/>
    <lineage>
        <taxon>Bacteria</taxon>
        <taxon>Bacillati</taxon>
        <taxon>Bacillota</taxon>
        <taxon>Clostridia</taxon>
        <taxon>Eubacteriales</taxon>
        <taxon>Eubacteriaceae</taxon>
        <taxon>Eubacterium</taxon>
    </lineage>
</organism>
<gene>
    <name evidence="2" type="ORF">SAMN04515656_102143</name>
</gene>